<gene>
    <name evidence="1" type="ORF">PIBRA_LOCUS10621</name>
</gene>
<dbReference type="EMBL" id="CALOZG010000040">
    <property type="protein sequence ID" value="CAH4034438.1"/>
    <property type="molecule type" value="Genomic_DNA"/>
</dbReference>
<dbReference type="AlphaFoldDB" id="A0A9P0TLG7"/>
<keyword evidence="2" id="KW-1185">Reference proteome</keyword>
<proteinExistence type="predicted"/>
<evidence type="ECO:0000313" key="2">
    <source>
        <dbReference type="Proteomes" id="UP001152562"/>
    </source>
</evidence>
<comment type="caution">
    <text evidence="1">The sequence shown here is derived from an EMBL/GenBank/DDBJ whole genome shotgun (WGS) entry which is preliminary data.</text>
</comment>
<evidence type="ECO:0000313" key="1">
    <source>
        <dbReference type="EMBL" id="CAH4034438.1"/>
    </source>
</evidence>
<sequence>MIEGHLYYKTDDGVLKNVCQRNKTTSMINPRKINASNKITDSKKKDLLTLLRSHWGNDWQQNGHLSFFVALLESNKQHENEDKECNLECEEYQEVDDLDV</sequence>
<name>A0A9P0TLG7_PIEBR</name>
<dbReference type="Proteomes" id="UP001152562">
    <property type="component" value="Unassembled WGS sequence"/>
</dbReference>
<accession>A0A9P0TLG7</accession>
<organism evidence="1 2">
    <name type="scientific">Pieris brassicae</name>
    <name type="common">White butterfly</name>
    <name type="synonym">Large white butterfly</name>
    <dbReference type="NCBI Taxonomy" id="7116"/>
    <lineage>
        <taxon>Eukaryota</taxon>
        <taxon>Metazoa</taxon>
        <taxon>Ecdysozoa</taxon>
        <taxon>Arthropoda</taxon>
        <taxon>Hexapoda</taxon>
        <taxon>Insecta</taxon>
        <taxon>Pterygota</taxon>
        <taxon>Neoptera</taxon>
        <taxon>Endopterygota</taxon>
        <taxon>Lepidoptera</taxon>
        <taxon>Glossata</taxon>
        <taxon>Ditrysia</taxon>
        <taxon>Papilionoidea</taxon>
        <taxon>Pieridae</taxon>
        <taxon>Pierinae</taxon>
        <taxon>Pieris</taxon>
    </lineage>
</organism>
<reference evidence="1" key="1">
    <citation type="submission" date="2022-05" db="EMBL/GenBank/DDBJ databases">
        <authorList>
            <person name="Okamura Y."/>
        </authorList>
    </citation>
    <scope>NUCLEOTIDE SEQUENCE</scope>
</reference>
<protein>
    <submittedName>
        <fullName evidence="1">Uncharacterized protein</fullName>
    </submittedName>
</protein>